<dbReference type="EMBL" id="VITW01000006">
    <property type="protein sequence ID" value="TWB72900.1"/>
    <property type="molecule type" value="Genomic_DNA"/>
</dbReference>
<protein>
    <submittedName>
        <fullName evidence="1">Uncharacterized protein</fullName>
    </submittedName>
</protein>
<comment type="caution">
    <text evidence="1">The sequence shown here is derived from an EMBL/GenBank/DDBJ whole genome shotgun (WGS) entry which is preliminary data.</text>
</comment>
<evidence type="ECO:0000313" key="2">
    <source>
        <dbReference type="Proteomes" id="UP000315914"/>
    </source>
</evidence>
<proteinExistence type="predicted"/>
<dbReference type="AlphaFoldDB" id="A0A560JX22"/>
<gene>
    <name evidence="1" type="ORF">FBZ95_106615</name>
</gene>
<organism evidence="1 2">
    <name type="scientific">Bradyrhizobium sacchari</name>
    <dbReference type="NCBI Taxonomy" id="1399419"/>
    <lineage>
        <taxon>Bacteria</taxon>
        <taxon>Pseudomonadati</taxon>
        <taxon>Pseudomonadota</taxon>
        <taxon>Alphaproteobacteria</taxon>
        <taxon>Hyphomicrobiales</taxon>
        <taxon>Nitrobacteraceae</taxon>
        <taxon>Bradyrhizobium</taxon>
    </lineage>
</organism>
<keyword evidence="2" id="KW-1185">Reference proteome</keyword>
<sequence length="49" mass="5829">MNGRPIETLLMSDTALWSTKPDQSPRRMKDYSGKRHLMYLQINLTYRTL</sequence>
<dbReference type="Proteomes" id="UP000315914">
    <property type="component" value="Unassembled WGS sequence"/>
</dbReference>
<evidence type="ECO:0000313" key="1">
    <source>
        <dbReference type="EMBL" id="TWB72900.1"/>
    </source>
</evidence>
<reference evidence="1 2" key="1">
    <citation type="submission" date="2019-06" db="EMBL/GenBank/DDBJ databases">
        <title>Genomic Encyclopedia of Type Strains, Phase IV (KMG-V): Genome sequencing to study the core and pangenomes of soil and plant-associated prokaryotes.</title>
        <authorList>
            <person name="Whitman W."/>
        </authorList>
    </citation>
    <scope>NUCLEOTIDE SEQUENCE [LARGE SCALE GENOMIC DNA]</scope>
    <source>
        <strain evidence="1 2">BR 10556</strain>
    </source>
</reference>
<name>A0A560JX22_9BRAD</name>
<accession>A0A560JX22</accession>